<evidence type="ECO:0000313" key="2">
    <source>
        <dbReference type="Proteomes" id="UP000619376"/>
    </source>
</evidence>
<dbReference type="Proteomes" id="UP000619376">
    <property type="component" value="Unassembled WGS sequence"/>
</dbReference>
<protein>
    <submittedName>
        <fullName evidence="1">Uncharacterized protein</fullName>
    </submittedName>
</protein>
<gene>
    <name evidence="1" type="ORF">GCM10017781_33410</name>
</gene>
<organism evidence="1 2">
    <name type="scientific">Deinococcus metalli</name>
    <dbReference type="NCBI Taxonomy" id="1141878"/>
    <lineage>
        <taxon>Bacteria</taxon>
        <taxon>Thermotogati</taxon>
        <taxon>Deinococcota</taxon>
        <taxon>Deinococci</taxon>
        <taxon>Deinococcales</taxon>
        <taxon>Deinococcaceae</taxon>
        <taxon>Deinococcus</taxon>
    </lineage>
</organism>
<keyword evidence="2" id="KW-1185">Reference proteome</keyword>
<name>A0ABQ3JUC1_9DEIO</name>
<proteinExistence type="predicted"/>
<accession>A0ABQ3JUC1</accession>
<comment type="caution">
    <text evidence="1">The sequence shown here is derived from an EMBL/GenBank/DDBJ whole genome shotgun (WGS) entry which is preliminary data.</text>
</comment>
<sequence length="131" mass="13878">MWARAEGCVTPLDPLTAESVQAGVPVAEVHLVDTGVQHEAQANRQGLRAQQELTRGDDVSAVLSLRIGPQLVKPPNLDAQVGLTPCEVPTLYIGVVAVRAPGRCEEIGWHLLDTVIAPVAATAPHLGDRCH</sequence>
<evidence type="ECO:0000313" key="1">
    <source>
        <dbReference type="EMBL" id="GHF54414.1"/>
    </source>
</evidence>
<reference evidence="2" key="1">
    <citation type="journal article" date="2019" name="Int. J. Syst. Evol. Microbiol.">
        <title>The Global Catalogue of Microorganisms (GCM) 10K type strain sequencing project: providing services to taxonomists for standard genome sequencing and annotation.</title>
        <authorList>
            <consortium name="The Broad Institute Genomics Platform"/>
            <consortium name="The Broad Institute Genome Sequencing Center for Infectious Disease"/>
            <person name="Wu L."/>
            <person name="Ma J."/>
        </authorList>
    </citation>
    <scope>NUCLEOTIDE SEQUENCE [LARGE SCALE GENOMIC DNA]</scope>
    <source>
        <strain evidence="2">CGMCC 1.18437</strain>
    </source>
</reference>
<dbReference type="EMBL" id="BNAJ01000009">
    <property type="protein sequence ID" value="GHF54414.1"/>
    <property type="molecule type" value="Genomic_DNA"/>
</dbReference>